<dbReference type="EMBL" id="BMFK01000001">
    <property type="protein sequence ID" value="GGE62734.1"/>
    <property type="molecule type" value="Genomic_DNA"/>
</dbReference>
<dbReference type="CDD" id="cd07064">
    <property type="entry name" value="AlkD_like_1"/>
    <property type="match status" value="1"/>
</dbReference>
<sequence>MQHYTEKLQKYVEQYRNEENAIPMAKYMKNHFSFLGIRTPERNMLLRTFIKDYGVPSLDIIEEIWNLEEREYQYIALALMEKHVKKADENAMDFYEKLIISKSWWDTVDMIATRIVGVHLERYPHLIETYTAKWIKSDNMWLNRTAILFQLKFKRNTDVNRLFSYINIHAHSKEFFIQKAIGWALREYAKTDALQVVQFVANNKLAPLSKREALKHVTP</sequence>
<dbReference type="SUPFAM" id="SSF48371">
    <property type="entry name" value="ARM repeat"/>
    <property type="match status" value="1"/>
</dbReference>
<dbReference type="Gene3D" id="1.25.10.90">
    <property type="match status" value="1"/>
</dbReference>
<dbReference type="InterPro" id="IPR014825">
    <property type="entry name" value="DNA_alkylation"/>
</dbReference>
<organism evidence="1 2">
    <name type="scientific">Priestia taiwanensis</name>
    <dbReference type="NCBI Taxonomy" id="1347902"/>
    <lineage>
        <taxon>Bacteria</taxon>
        <taxon>Bacillati</taxon>
        <taxon>Bacillota</taxon>
        <taxon>Bacilli</taxon>
        <taxon>Bacillales</taxon>
        <taxon>Bacillaceae</taxon>
        <taxon>Priestia</taxon>
    </lineage>
</organism>
<comment type="caution">
    <text evidence="1">The sequence shown here is derived from an EMBL/GenBank/DDBJ whole genome shotgun (WGS) entry which is preliminary data.</text>
</comment>
<keyword evidence="2" id="KW-1185">Reference proteome</keyword>
<reference evidence="1" key="1">
    <citation type="journal article" date="2014" name="Int. J. Syst. Evol. Microbiol.">
        <title>Complete genome sequence of Corynebacterium casei LMG S-19264T (=DSM 44701T), isolated from a smear-ripened cheese.</title>
        <authorList>
            <consortium name="US DOE Joint Genome Institute (JGI-PGF)"/>
            <person name="Walter F."/>
            <person name="Albersmeier A."/>
            <person name="Kalinowski J."/>
            <person name="Ruckert C."/>
        </authorList>
    </citation>
    <scope>NUCLEOTIDE SEQUENCE</scope>
    <source>
        <strain evidence="1">CGMCC 1.12698</strain>
    </source>
</reference>
<name>A0A917AN02_9BACI</name>
<dbReference type="PANTHER" id="PTHR34070">
    <property type="entry name" value="ARMADILLO-TYPE FOLD"/>
    <property type="match status" value="1"/>
</dbReference>
<evidence type="ECO:0000313" key="1">
    <source>
        <dbReference type="EMBL" id="GGE62734.1"/>
    </source>
</evidence>
<protein>
    <recommendedName>
        <fullName evidence="3">DNA alkylation repair enzyme</fullName>
    </recommendedName>
</protein>
<evidence type="ECO:0008006" key="3">
    <source>
        <dbReference type="Google" id="ProtNLM"/>
    </source>
</evidence>
<dbReference type="RefSeq" id="WP_188387419.1">
    <property type="nucleotide sequence ID" value="NZ_BMFK01000001.1"/>
</dbReference>
<gene>
    <name evidence="1" type="ORF">GCM10007140_11250</name>
</gene>
<dbReference type="InterPro" id="IPR016024">
    <property type="entry name" value="ARM-type_fold"/>
</dbReference>
<proteinExistence type="predicted"/>
<reference evidence="1" key="2">
    <citation type="submission" date="2020-09" db="EMBL/GenBank/DDBJ databases">
        <authorList>
            <person name="Sun Q."/>
            <person name="Zhou Y."/>
        </authorList>
    </citation>
    <scope>NUCLEOTIDE SEQUENCE</scope>
    <source>
        <strain evidence="1">CGMCC 1.12698</strain>
    </source>
</reference>
<dbReference type="PANTHER" id="PTHR34070:SF1">
    <property type="entry name" value="DNA ALKYLATION REPAIR PROTEIN"/>
    <property type="match status" value="1"/>
</dbReference>
<dbReference type="AlphaFoldDB" id="A0A917AN02"/>
<accession>A0A917AN02</accession>
<dbReference type="Proteomes" id="UP000605259">
    <property type="component" value="Unassembled WGS sequence"/>
</dbReference>
<evidence type="ECO:0000313" key="2">
    <source>
        <dbReference type="Proteomes" id="UP000605259"/>
    </source>
</evidence>
<dbReference type="Pfam" id="PF08713">
    <property type="entry name" value="DNA_alkylation"/>
    <property type="match status" value="1"/>
</dbReference>